<comment type="cofactor">
    <cofactor evidence="1">
        <name>FAD</name>
        <dbReference type="ChEBI" id="CHEBI:57692"/>
    </cofactor>
</comment>
<reference evidence="9" key="1">
    <citation type="journal article" date="2020" name="mSystems">
        <title>Genome- and Community-Level Interaction Insights into Carbon Utilization and Element Cycling Functions of Hydrothermarchaeota in Hydrothermal Sediment.</title>
        <authorList>
            <person name="Zhou Z."/>
            <person name="Liu Y."/>
            <person name="Xu W."/>
            <person name="Pan J."/>
            <person name="Luo Z.H."/>
            <person name="Li M."/>
        </authorList>
    </citation>
    <scope>NUCLEOTIDE SEQUENCE [LARGE SCALE GENOMIC DNA]</scope>
    <source>
        <strain evidence="9">HyVt-527</strain>
    </source>
</reference>
<evidence type="ECO:0000256" key="1">
    <source>
        <dbReference type="ARBA" id="ARBA00001974"/>
    </source>
</evidence>
<evidence type="ECO:0000256" key="5">
    <source>
        <dbReference type="ARBA" id="ARBA00022827"/>
    </source>
</evidence>
<evidence type="ECO:0000259" key="7">
    <source>
        <dbReference type="Pfam" id="PF01266"/>
    </source>
</evidence>
<dbReference type="Gene3D" id="3.30.9.10">
    <property type="entry name" value="D-Amino Acid Oxidase, subunit A, domain 2"/>
    <property type="match status" value="1"/>
</dbReference>
<sequence>MNRARMLQRLEEKDQRWDVIVVGGGATGAGVAVEAASRGYRTLLLEQHDFAKGTSSRSTKLVHGGVRYLAQGNISLVLEALKERGILLKNAPHLVHDLAFIVPNYEWWQGPFYGIGLKLYDMLAGKAGFGPSRRLSREETIDRIPNIERKDLTGGVIYYDGQFDDARLVINLLQTAVEQGATALNYMPVVGLLKSNEDIVQGVVARDLETNKEYRVTARVVINATGPFSDALRKMDDPQSPEIIQPSQGVHIVLDKSFLAGDSAIMVPHTDDGRVLFAIPWYDHVLVGTTDTPIPKSELEPRPRQEEVDFLLRHAARYLTSDPQPQDIKSIFVGIRPLVSIQHEQNTAAISREHTVTISRCGLVTIAGGKWTTYRKMAEDTVDQAAVLADLEPRPSVSEHLNIHGFHEQARQFGDLYFYGSDALAIRELLNESEENRKPLHPDFAVYPAEVKWAVRNEMARTVEDFLARRRRILFLNARAALEMAPDVAQIMAQELNRDANWVERQVAAFNRLARHYLP</sequence>
<keyword evidence="6" id="KW-0560">Oxidoreductase</keyword>
<comment type="caution">
    <text evidence="9">The sequence shown here is derived from an EMBL/GenBank/DDBJ whole genome shotgun (WGS) entry which is preliminary data.</text>
</comment>
<keyword evidence="3" id="KW-0285">Flavoprotein</keyword>
<dbReference type="PANTHER" id="PTHR11985">
    <property type="entry name" value="GLYCEROL-3-PHOSPHATE DEHYDROGENASE"/>
    <property type="match status" value="1"/>
</dbReference>
<dbReference type="EMBL" id="DROD01000238">
    <property type="protein sequence ID" value="HHJ52241.1"/>
    <property type="molecule type" value="Genomic_DNA"/>
</dbReference>
<dbReference type="AlphaFoldDB" id="A0A7V5PN94"/>
<dbReference type="PRINTS" id="PR01001">
    <property type="entry name" value="FADG3PDH"/>
</dbReference>
<dbReference type="InterPro" id="IPR031656">
    <property type="entry name" value="DAO_C"/>
</dbReference>
<comment type="similarity">
    <text evidence="2">Belongs to the FAD-dependent glycerol-3-phosphate dehydrogenase family.</text>
</comment>
<dbReference type="SUPFAM" id="SSF51905">
    <property type="entry name" value="FAD/NAD(P)-binding domain"/>
    <property type="match status" value="1"/>
</dbReference>
<dbReference type="Gene3D" id="3.50.50.60">
    <property type="entry name" value="FAD/NAD(P)-binding domain"/>
    <property type="match status" value="1"/>
</dbReference>
<dbReference type="InterPro" id="IPR038299">
    <property type="entry name" value="DAO_C_sf"/>
</dbReference>
<keyword evidence="4" id="KW-0319">Glycerol metabolism</keyword>
<dbReference type="PANTHER" id="PTHR11985:SF35">
    <property type="entry name" value="ANAEROBIC GLYCEROL-3-PHOSPHATE DEHYDROGENASE SUBUNIT A"/>
    <property type="match status" value="1"/>
</dbReference>
<dbReference type="Proteomes" id="UP000886124">
    <property type="component" value="Unassembled WGS sequence"/>
</dbReference>
<dbReference type="Pfam" id="PF01266">
    <property type="entry name" value="DAO"/>
    <property type="match status" value="1"/>
</dbReference>
<dbReference type="GO" id="GO:0046168">
    <property type="term" value="P:glycerol-3-phosphate catabolic process"/>
    <property type="evidence" value="ECO:0007669"/>
    <property type="project" value="TreeGrafter"/>
</dbReference>
<evidence type="ECO:0000256" key="2">
    <source>
        <dbReference type="ARBA" id="ARBA00007330"/>
    </source>
</evidence>
<feature type="domain" description="Alpha-glycerophosphate oxidase C-terminal" evidence="8">
    <location>
        <begin position="417"/>
        <end position="500"/>
    </location>
</feature>
<keyword evidence="5" id="KW-0274">FAD</keyword>
<evidence type="ECO:0000313" key="9">
    <source>
        <dbReference type="EMBL" id="HHJ52241.1"/>
    </source>
</evidence>
<dbReference type="InterPro" id="IPR000447">
    <property type="entry name" value="G3P_DH_FAD-dep"/>
</dbReference>
<dbReference type="InterPro" id="IPR036188">
    <property type="entry name" value="FAD/NAD-bd_sf"/>
</dbReference>
<dbReference type="Gene3D" id="1.10.8.870">
    <property type="entry name" value="Alpha-glycerophosphate oxidase, cap domain"/>
    <property type="match status" value="1"/>
</dbReference>
<dbReference type="PROSITE" id="PS00978">
    <property type="entry name" value="FAD_G3PDH_2"/>
    <property type="match status" value="1"/>
</dbReference>
<dbReference type="InterPro" id="IPR006076">
    <property type="entry name" value="FAD-dep_OxRdtase"/>
</dbReference>
<feature type="domain" description="FAD dependent oxidoreductase" evidence="7">
    <location>
        <begin position="18"/>
        <end position="375"/>
    </location>
</feature>
<gene>
    <name evidence="9" type="ORF">ENJ89_03520</name>
</gene>
<name>A0A7V5PN94_CALAY</name>
<evidence type="ECO:0000256" key="3">
    <source>
        <dbReference type="ARBA" id="ARBA00022630"/>
    </source>
</evidence>
<dbReference type="GO" id="GO:0006071">
    <property type="term" value="P:glycerol metabolic process"/>
    <property type="evidence" value="ECO:0007669"/>
    <property type="project" value="UniProtKB-KW"/>
</dbReference>
<accession>A0A7V5PN94</accession>
<dbReference type="GO" id="GO:0004368">
    <property type="term" value="F:glycerol-3-phosphate dehydrogenase (quinone) activity"/>
    <property type="evidence" value="ECO:0007669"/>
    <property type="project" value="InterPro"/>
</dbReference>
<dbReference type="Pfam" id="PF16901">
    <property type="entry name" value="DAO_C"/>
    <property type="match status" value="1"/>
</dbReference>
<evidence type="ECO:0000256" key="6">
    <source>
        <dbReference type="ARBA" id="ARBA00023002"/>
    </source>
</evidence>
<organism evidence="9">
    <name type="scientific">Caldithrix abyssi</name>
    <dbReference type="NCBI Taxonomy" id="187145"/>
    <lineage>
        <taxon>Bacteria</taxon>
        <taxon>Pseudomonadati</taxon>
        <taxon>Calditrichota</taxon>
        <taxon>Calditrichia</taxon>
        <taxon>Calditrichales</taxon>
        <taxon>Calditrichaceae</taxon>
        <taxon>Caldithrix</taxon>
    </lineage>
</organism>
<evidence type="ECO:0000256" key="4">
    <source>
        <dbReference type="ARBA" id="ARBA00022798"/>
    </source>
</evidence>
<evidence type="ECO:0000259" key="8">
    <source>
        <dbReference type="Pfam" id="PF16901"/>
    </source>
</evidence>
<proteinExistence type="inferred from homology"/>
<protein>
    <submittedName>
        <fullName evidence="9">Glycerol-3-phosphate dehydrogenase/oxidase</fullName>
    </submittedName>
</protein>